<comment type="caution">
    <text evidence="1">The sequence shown here is derived from an EMBL/GenBank/DDBJ whole genome shotgun (WGS) entry which is preliminary data.</text>
</comment>
<gene>
    <name evidence="1" type="ORF">S06H3_63017</name>
</gene>
<proteinExistence type="predicted"/>
<evidence type="ECO:0000313" key="1">
    <source>
        <dbReference type="EMBL" id="GAI53240.1"/>
    </source>
</evidence>
<feature type="non-terminal residue" evidence="1">
    <location>
        <position position="1"/>
    </location>
</feature>
<accession>X1QQJ0</accession>
<dbReference type="EMBL" id="BARV01041705">
    <property type="protein sequence ID" value="GAI53240.1"/>
    <property type="molecule type" value="Genomic_DNA"/>
</dbReference>
<reference evidence="1" key="1">
    <citation type="journal article" date="2014" name="Front. Microbiol.">
        <title>High frequency of phylogenetically diverse reductive dehalogenase-homologous genes in deep subseafloor sedimentary metagenomes.</title>
        <authorList>
            <person name="Kawai M."/>
            <person name="Futagami T."/>
            <person name="Toyoda A."/>
            <person name="Takaki Y."/>
            <person name="Nishi S."/>
            <person name="Hori S."/>
            <person name="Arai W."/>
            <person name="Tsubouchi T."/>
            <person name="Morono Y."/>
            <person name="Uchiyama I."/>
            <person name="Ito T."/>
            <person name="Fujiyama A."/>
            <person name="Inagaki F."/>
            <person name="Takami H."/>
        </authorList>
    </citation>
    <scope>NUCLEOTIDE SEQUENCE</scope>
    <source>
        <strain evidence="1">Expedition CK06-06</strain>
    </source>
</reference>
<name>X1QQJ0_9ZZZZ</name>
<dbReference type="InterPro" id="IPR037171">
    <property type="entry name" value="NagB/RpiA_transferase-like"/>
</dbReference>
<dbReference type="Gene3D" id="3.40.1080.10">
    <property type="entry name" value="Glutaconate Coenzyme A-transferase"/>
    <property type="match status" value="1"/>
</dbReference>
<organism evidence="1">
    <name type="scientific">marine sediment metagenome</name>
    <dbReference type="NCBI Taxonomy" id="412755"/>
    <lineage>
        <taxon>unclassified sequences</taxon>
        <taxon>metagenomes</taxon>
        <taxon>ecological metagenomes</taxon>
    </lineage>
</organism>
<dbReference type="SUPFAM" id="SSF100950">
    <property type="entry name" value="NagB/RpiA/CoA transferase-like"/>
    <property type="match status" value="1"/>
</dbReference>
<sequence>EEIVDVGELDPESIVTPLIYVNRIVEIPRRKE</sequence>
<protein>
    <submittedName>
        <fullName evidence="1">Uncharacterized protein</fullName>
    </submittedName>
</protein>
<dbReference type="AlphaFoldDB" id="X1QQJ0"/>